<keyword evidence="2" id="KW-1185">Reference proteome</keyword>
<reference evidence="2" key="1">
    <citation type="submission" date="2017-01" db="EMBL/GenBank/DDBJ databases">
        <authorList>
            <person name="Varghese N."/>
            <person name="Submissions S."/>
        </authorList>
    </citation>
    <scope>NUCLEOTIDE SEQUENCE [LARGE SCALE GENOMIC DNA]</scope>
    <source>
        <strain evidence="2">CGMCC 1.7737</strain>
    </source>
</reference>
<evidence type="ECO:0000313" key="1">
    <source>
        <dbReference type="EMBL" id="SIR63713.1"/>
    </source>
</evidence>
<name>A0A1N7CJK7_9EURY</name>
<dbReference type="EMBL" id="FTNO01000003">
    <property type="protein sequence ID" value="SIR63713.1"/>
    <property type="molecule type" value="Genomic_DNA"/>
</dbReference>
<evidence type="ECO:0000313" key="2">
    <source>
        <dbReference type="Proteomes" id="UP000186914"/>
    </source>
</evidence>
<sequence length="113" mass="13699">MLYLVLLSKRCTRLIHERNLLVVKTLELLTRCIERLSSYWQEIDRFRLANRRKRLNSCCVPNLVQHQCRKLREYIPTRKYWPILTGFHSIEHSIRRVVIHIVFTKINTVLQTV</sequence>
<protein>
    <submittedName>
        <fullName evidence="1">Uncharacterized protein</fullName>
    </submittedName>
</protein>
<organism evidence="1 2">
    <name type="scientific">Haladaptatus litoreus</name>
    <dbReference type="NCBI Taxonomy" id="553468"/>
    <lineage>
        <taxon>Archaea</taxon>
        <taxon>Methanobacteriati</taxon>
        <taxon>Methanobacteriota</taxon>
        <taxon>Stenosarchaea group</taxon>
        <taxon>Halobacteria</taxon>
        <taxon>Halobacteriales</taxon>
        <taxon>Haladaptataceae</taxon>
        <taxon>Haladaptatus</taxon>
    </lineage>
</organism>
<dbReference type="AlphaFoldDB" id="A0A1N7CJK7"/>
<gene>
    <name evidence="1" type="ORF">SAMN05421858_3047</name>
</gene>
<accession>A0A1N7CJK7</accession>
<dbReference type="Proteomes" id="UP000186914">
    <property type="component" value="Unassembled WGS sequence"/>
</dbReference>
<proteinExistence type="predicted"/>